<sequence>MMRPSYPKSFHVMAKPAGSACNLRCEYCFFLDKKSLYPGSGFRMGDNVHREYIRQLLDAHQTTRVTVAWQGGEPTLMGLDFYRRSLELQERYRKSSTVIENTFQTNGILLNDEWCSFFRKSNFLVGLSIDGPQRLHDRYRRDARGNGSFDRVLKAARLLQRHGVEFNILSTVNRKNMDHPLEVYRFFRDVLGARYIQFIPIVEREDADTIRTGGRITGRSVSPARWGSFLNSIFDEWVSCDVGETFVLNFDAVLAGWLGHAGTVCIFGPTCGLGVALEHNGDLYSCDHFVDTNHLLGNILTTPMIELVSSEKQRRFGRDKAGTIPRQCRECRYLFLCNGECPKNRLIETAEGEPGLNYLCEGYRAFFSHTEKPMQAMANLMRNGRPASDVMRLTTGEKPSVHASFPGVGRNDPCPCGARDASGKRMKFKKCHGGER</sequence>
<proteinExistence type="inferred from homology"/>
<feature type="domain" description="Radical SAM core" evidence="8">
    <location>
        <begin position="4"/>
        <end position="239"/>
    </location>
</feature>
<evidence type="ECO:0000256" key="5">
    <source>
        <dbReference type="ARBA" id="ARBA00023004"/>
    </source>
</evidence>
<dbReference type="SFLD" id="SFLDF00285">
    <property type="entry name" value="anaerobic_Ser-type_sulfatase-m"/>
    <property type="match status" value="1"/>
</dbReference>
<keyword evidence="2" id="KW-0004">4Fe-4S</keyword>
<dbReference type="AlphaFoldDB" id="A0A485LZV1"/>
<protein>
    <submittedName>
        <fullName evidence="9">Regulator of arylsulfatase activity</fullName>
    </submittedName>
</protein>
<dbReference type="InterPro" id="IPR058240">
    <property type="entry name" value="rSAM_sf"/>
</dbReference>
<dbReference type="SFLD" id="SFLDG01386">
    <property type="entry name" value="main_SPASM_domain-containing"/>
    <property type="match status" value="1"/>
</dbReference>
<dbReference type="SFLD" id="SFLDG01384">
    <property type="entry name" value="thioether_bond_formation_requi"/>
    <property type="match status" value="1"/>
</dbReference>
<dbReference type="InterPro" id="IPR007197">
    <property type="entry name" value="rSAM"/>
</dbReference>
<keyword evidence="3" id="KW-0949">S-adenosyl-L-methionine</keyword>
<dbReference type="Gene3D" id="3.20.20.70">
    <property type="entry name" value="Aldolase class I"/>
    <property type="match status" value="1"/>
</dbReference>
<dbReference type="PROSITE" id="PS51918">
    <property type="entry name" value="RADICAL_SAM"/>
    <property type="match status" value="1"/>
</dbReference>
<evidence type="ECO:0000256" key="6">
    <source>
        <dbReference type="ARBA" id="ARBA00023014"/>
    </source>
</evidence>
<dbReference type="SFLD" id="SFLDG01072">
    <property type="entry name" value="dehydrogenase_like"/>
    <property type="match status" value="1"/>
</dbReference>
<keyword evidence="4" id="KW-0479">Metal-binding</keyword>
<keyword evidence="6" id="KW-0411">Iron-sulfur</keyword>
<gene>
    <name evidence="9" type="primary">aslB</name>
    <name evidence="9" type="ORF">SCFA_200013</name>
</gene>
<dbReference type="GO" id="GO:0046872">
    <property type="term" value="F:metal ion binding"/>
    <property type="evidence" value="ECO:0007669"/>
    <property type="project" value="UniProtKB-KW"/>
</dbReference>
<dbReference type="Pfam" id="PF04055">
    <property type="entry name" value="Radical_SAM"/>
    <property type="match status" value="1"/>
</dbReference>
<comment type="cofactor">
    <cofactor evidence="1">
        <name>[4Fe-4S] cluster</name>
        <dbReference type="ChEBI" id="CHEBI:49883"/>
    </cofactor>
</comment>
<dbReference type="InterPro" id="IPR013785">
    <property type="entry name" value="Aldolase_TIM"/>
</dbReference>
<organism evidence="9">
    <name type="scientific">anaerobic digester metagenome</name>
    <dbReference type="NCBI Taxonomy" id="1263854"/>
    <lineage>
        <taxon>unclassified sequences</taxon>
        <taxon>metagenomes</taxon>
        <taxon>ecological metagenomes</taxon>
    </lineage>
</organism>
<evidence type="ECO:0000256" key="3">
    <source>
        <dbReference type="ARBA" id="ARBA00022691"/>
    </source>
</evidence>
<dbReference type="CDD" id="cd21120">
    <property type="entry name" value="SPASM_anSME"/>
    <property type="match status" value="1"/>
</dbReference>
<dbReference type="EMBL" id="CAADRM010000082">
    <property type="protein sequence ID" value="VFU13696.1"/>
    <property type="molecule type" value="Genomic_DNA"/>
</dbReference>
<dbReference type="InterPro" id="IPR023867">
    <property type="entry name" value="Sulphatase_maturase_rSAM"/>
</dbReference>
<dbReference type="Pfam" id="PF13186">
    <property type="entry name" value="SPASM"/>
    <property type="match status" value="1"/>
</dbReference>
<dbReference type="NCBIfam" id="TIGR04085">
    <property type="entry name" value="rSAM_more_4Fe4S"/>
    <property type="match status" value="1"/>
</dbReference>
<evidence type="ECO:0000259" key="8">
    <source>
        <dbReference type="PROSITE" id="PS51918"/>
    </source>
</evidence>
<dbReference type="SUPFAM" id="SSF102114">
    <property type="entry name" value="Radical SAM enzymes"/>
    <property type="match status" value="1"/>
</dbReference>
<reference evidence="9" key="1">
    <citation type="submission" date="2019-03" db="EMBL/GenBank/DDBJ databases">
        <authorList>
            <person name="Hao L."/>
        </authorList>
    </citation>
    <scope>NUCLEOTIDE SEQUENCE</scope>
</reference>
<dbReference type="InterPro" id="IPR034491">
    <property type="entry name" value="Anaerob_Ser_sulfatase-maturase"/>
</dbReference>
<dbReference type="SFLD" id="SFLDG01067">
    <property type="entry name" value="SPASM/twitch_domain_containing"/>
    <property type="match status" value="1"/>
</dbReference>
<comment type="similarity">
    <text evidence="7">Belongs to the radical SAM superfamily. Anaerobic sulfatase-maturating enzyme family.</text>
</comment>
<evidence type="ECO:0000256" key="1">
    <source>
        <dbReference type="ARBA" id="ARBA00001966"/>
    </source>
</evidence>
<dbReference type="PANTHER" id="PTHR43273">
    <property type="entry name" value="ANAEROBIC SULFATASE-MATURATING ENZYME HOMOLOG ASLB-RELATED"/>
    <property type="match status" value="1"/>
</dbReference>
<dbReference type="CDD" id="cd01335">
    <property type="entry name" value="Radical_SAM"/>
    <property type="match status" value="1"/>
</dbReference>
<dbReference type="InterPro" id="IPR023885">
    <property type="entry name" value="4Fe4S-binding_SPASM_dom"/>
</dbReference>
<keyword evidence="5" id="KW-0408">Iron</keyword>
<dbReference type="GO" id="GO:0051539">
    <property type="term" value="F:4 iron, 4 sulfur cluster binding"/>
    <property type="evidence" value="ECO:0007669"/>
    <property type="project" value="UniProtKB-KW"/>
</dbReference>
<dbReference type="GO" id="GO:0016491">
    <property type="term" value="F:oxidoreductase activity"/>
    <property type="evidence" value="ECO:0007669"/>
    <property type="project" value="InterPro"/>
</dbReference>
<dbReference type="PANTHER" id="PTHR43273:SF3">
    <property type="entry name" value="ANAEROBIC SULFATASE-MATURATING ENZYME HOMOLOG ASLB-RELATED"/>
    <property type="match status" value="1"/>
</dbReference>
<evidence type="ECO:0000313" key="9">
    <source>
        <dbReference type="EMBL" id="VFU13696.1"/>
    </source>
</evidence>
<accession>A0A485LZV1</accession>
<name>A0A485LZV1_9ZZZZ</name>
<evidence type="ECO:0000256" key="4">
    <source>
        <dbReference type="ARBA" id="ARBA00022723"/>
    </source>
</evidence>
<evidence type="ECO:0000256" key="7">
    <source>
        <dbReference type="ARBA" id="ARBA00023601"/>
    </source>
</evidence>
<evidence type="ECO:0000256" key="2">
    <source>
        <dbReference type="ARBA" id="ARBA00022485"/>
    </source>
</evidence>
<dbReference type="NCBIfam" id="TIGR03942">
    <property type="entry name" value="sulfatase_rSAM"/>
    <property type="match status" value="1"/>
</dbReference>
<dbReference type="SFLD" id="SFLDS00029">
    <property type="entry name" value="Radical_SAM"/>
    <property type="match status" value="1"/>
</dbReference>
<dbReference type="InterPro" id="IPR047207">
    <property type="entry name" value="SPASM_anSME"/>
</dbReference>